<comment type="caution">
    <text evidence="1">The sequence shown here is derived from an EMBL/GenBank/DDBJ whole genome shotgun (WGS) entry which is preliminary data.</text>
</comment>
<evidence type="ECO:0000313" key="1">
    <source>
        <dbReference type="EMBL" id="GHC21839.1"/>
    </source>
</evidence>
<accession>A0ABQ3FFE3</accession>
<reference evidence="2" key="1">
    <citation type="journal article" date="2019" name="Int. J. Syst. Evol. Microbiol.">
        <title>The Global Catalogue of Microorganisms (GCM) 10K type strain sequencing project: providing services to taxonomists for standard genome sequencing and annotation.</title>
        <authorList>
            <consortium name="The Broad Institute Genomics Platform"/>
            <consortium name="The Broad Institute Genome Sequencing Center for Infectious Disease"/>
            <person name="Wu L."/>
            <person name="Ma J."/>
        </authorList>
    </citation>
    <scope>NUCLEOTIDE SEQUENCE [LARGE SCALE GENOMIC DNA]</scope>
    <source>
        <strain evidence="2">KCTC 42082</strain>
    </source>
</reference>
<dbReference type="Proteomes" id="UP000604243">
    <property type="component" value="Unassembled WGS sequence"/>
</dbReference>
<sequence>MKLDRFYAQANEQEAALQDDTHAFLHHAISPCQQLEERYSSLITQQEHLRRAWHSAPDALRDMLRNTSLGHLLEGL</sequence>
<gene>
    <name evidence="1" type="ORF">GCM10010082_12070</name>
</gene>
<proteinExistence type="predicted"/>
<dbReference type="RefSeq" id="WP_189516179.1">
    <property type="nucleotide sequence ID" value="NZ_BMZM01000002.1"/>
</dbReference>
<protein>
    <submittedName>
        <fullName evidence="1">Uncharacterized protein</fullName>
    </submittedName>
</protein>
<evidence type="ECO:0000313" key="2">
    <source>
        <dbReference type="Proteomes" id="UP000604243"/>
    </source>
</evidence>
<organism evidence="1 2">
    <name type="scientific">Kushneria pakistanensis</name>
    <dbReference type="NCBI Taxonomy" id="1508770"/>
    <lineage>
        <taxon>Bacteria</taxon>
        <taxon>Pseudomonadati</taxon>
        <taxon>Pseudomonadota</taxon>
        <taxon>Gammaproteobacteria</taxon>
        <taxon>Oceanospirillales</taxon>
        <taxon>Halomonadaceae</taxon>
        <taxon>Kushneria</taxon>
    </lineage>
</organism>
<name>A0ABQ3FFE3_9GAMM</name>
<keyword evidence="2" id="KW-1185">Reference proteome</keyword>
<dbReference type="EMBL" id="BMZM01000002">
    <property type="protein sequence ID" value="GHC21839.1"/>
    <property type="molecule type" value="Genomic_DNA"/>
</dbReference>